<dbReference type="Pfam" id="PF04107">
    <property type="entry name" value="GCS2"/>
    <property type="match status" value="1"/>
</dbReference>
<keyword evidence="7" id="KW-1185">Reference proteome</keyword>
<dbReference type="EC" id="6.3.2.2" evidence="5"/>
<dbReference type="GO" id="GO:0042398">
    <property type="term" value="P:modified amino acid biosynthetic process"/>
    <property type="evidence" value="ECO:0007669"/>
    <property type="project" value="InterPro"/>
</dbReference>
<dbReference type="EMBL" id="FNQB01000002">
    <property type="protein sequence ID" value="SDZ20260.1"/>
    <property type="molecule type" value="Genomic_DNA"/>
</dbReference>
<sequence>MSHVVRDAAGSAGEREVDSALLTVGVEEEFLLVDPATGAAAEAVEAVLAEVPPELRGQVQHEFQTSQIEIGSPPGLQLEALSHSLGILRSGLSGAAERAGYRMLAVGTGPAGPDDDHSPRIVDNPRFHRMIERYGNVSPGPGYNGMHVHVGIPGPDIGVEVLNHLRPWLPVLHAATTNSPFYNGRDTGYASWRSVLWNRWPPVGPTPWLESHAHYLTLVDELIDSGMLLDSGMLYWYARLSSHLPTVEIRIGDVCLTIDDAVLIAALIRGLVSAALEDIEAGRPALPIDHHMLVAAHWRAAHDGLEGLACDLFDGGTHPAWQLVRRLFERIGPHLERHGDLETVSYLLGRLHTHGTGAARQRSVFNRTGEMSQVIDYLAVQTRG</sequence>
<dbReference type="PANTHER" id="PTHR36510">
    <property type="entry name" value="GLUTAMATE--CYSTEINE LIGASE 2-RELATED"/>
    <property type="match status" value="1"/>
</dbReference>
<evidence type="ECO:0000256" key="4">
    <source>
        <dbReference type="ARBA" id="ARBA00048819"/>
    </source>
</evidence>
<organism evidence="6 7">
    <name type="scientific">Asanoa ishikariensis</name>
    <dbReference type="NCBI Taxonomy" id="137265"/>
    <lineage>
        <taxon>Bacteria</taxon>
        <taxon>Bacillati</taxon>
        <taxon>Actinomycetota</taxon>
        <taxon>Actinomycetes</taxon>
        <taxon>Micromonosporales</taxon>
        <taxon>Micromonosporaceae</taxon>
        <taxon>Asanoa</taxon>
    </lineage>
</organism>
<comment type="similarity">
    <text evidence="5">Belongs to the glutamate--cysteine ligase type 2 family. YbdK subfamily.</text>
</comment>
<protein>
    <recommendedName>
        <fullName evidence="5">Putative glutamate--cysteine ligase 2</fullName>
        <ecNumber evidence="5">6.3.2.2</ecNumber>
    </recommendedName>
    <alternativeName>
        <fullName evidence="5">Gamma-glutamylcysteine synthetase 2</fullName>
        <shortName evidence="5">GCS 2</shortName>
        <shortName evidence="5">Gamma-GCS 2</shortName>
    </alternativeName>
</protein>
<name>A0A1H3R3P4_9ACTN</name>
<dbReference type="RefSeq" id="WP_090793005.1">
    <property type="nucleotide sequence ID" value="NZ_BOND01000008.1"/>
</dbReference>
<dbReference type="InterPro" id="IPR006336">
    <property type="entry name" value="GCS2"/>
</dbReference>
<evidence type="ECO:0000256" key="5">
    <source>
        <dbReference type="HAMAP-Rule" id="MF_01609"/>
    </source>
</evidence>
<dbReference type="Proteomes" id="UP000199632">
    <property type="component" value="Unassembled WGS sequence"/>
</dbReference>
<evidence type="ECO:0000256" key="3">
    <source>
        <dbReference type="ARBA" id="ARBA00022840"/>
    </source>
</evidence>
<dbReference type="Gene3D" id="3.30.590.20">
    <property type="match status" value="1"/>
</dbReference>
<dbReference type="NCBIfam" id="TIGR02050">
    <property type="entry name" value="gshA_cyan_rel"/>
    <property type="match status" value="1"/>
</dbReference>
<dbReference type="InterPro" id="IPR011793">
    <property type="entry name" value="YbdK"/>
</dbReference>
<dbReference type="SUPFAM" id="SSF55931">
    <property type="entry name" value="Glutamine synthetase/guanido kinase"/>
    <property type="match status" value="1"/>
</dbReference>
<keyword evidence="1 5" id="KW-0436">Ligase</keyword>
<dbReference type="GO" id="GO:0004357">
    <property type="term" value="F:glutamate-cysteine ligase activity"/>
    <property type="evidence" value="ECO:0007669"/>
    <property type="project" value="UniProtKB-EC"/>
</dbReference>
<reference evidence="7" key="1">
    <citation type="submission" date="2016-10" db="EMBL/GenBank/DDBJ databases">
        <authorList>
            <person name="Varghese N."/>
            <person name="Submissions S."/>
        </authorList>
    </citation>
    <scope>NUCLEOTIDE SEQUENCE [LARGE SCALE GENOMIC DNA]</scope>
    <source>
        <strain evidence="7">DSM 44718</strain>
    </source>
</reference>
<dbReference type="HAMAP" id="MF_01609">
    <property type="entry name" value="Glu_cys_ligase_2"/>
    <property type="match status" value="1"/>
</dbReference>
<keyword evidence="3 5" id="KW-0067">ATP-binding</keyword>
<dbReference type="GO" id="GO:0005524">
    <property type="term" value="F:ATP binding"/>
    <property type="evidence" value="ECO:0007669"/>
    <property type="project" value="UniProtKB-KW"/>
</dbReference>
<comment type="catalytic activity">
    <reaction evidence="4 5">
        <text>L-cysteine + L-glutamate + ATP = gamma-L-glutamyl-L-cysteine + ADP + phosphate + H(+)</text>
        <dbReference type="Rhea" id="RHEA:13285"/>
        <dbReference type="ChEBI" id="CHEBI:15378"/>
        <dbReference type="ChEBI" id="CHEBI:29985"/>
        <dbReference type="ChEBI" id="CHEBI:30616"/>
        <dbReference type="ChEBI" id="CHEBI:35235"/>
        <dbReference type="ChEBI" id="CHEBI:43474"/>
        <dbReference type="ChEBI" id="CHEBI:58173"/>
        <dbReference type="ChEBI" id="CHEBI:456216"/>
        <dbReference type="EC" id="6.3.2.2"/>
    </reaction>
</comment>
<keyword evidence="2 5" id="KW-0547">Nucleotide-binding</keyword>
<proteinExistence type="inferred from homology"/>
<dbReference type="NCBIfam" id="NF010041">
    <property type="entry name" value="PRK13517.1-1"/>
    <property type="match status" value="1"/>
</dbReference>
<evidence type="ECO:0000313" key="7">
    <source>
        <dbReference type="Proteomes" id="UP000199632"/>
    </source>
</evidence>
<comment type="function">
    <text evidence="5">ATP-dependent carboxylate-amine ligase which exhibits weak glutamate--cysteine ligase activity.</text>
</comment>
<dbReference type="InterPro" id="IPR014746">
    <property type="entry name" value="Gln_synth/guanido_kin_cat_dom"/>
</dbReference>
<dbReference type="STRING" id="137265.SAMN05421684_3436"/>
<evidence type="ECO:0000256" key="1">
    <source>
        <dbReference type="ARBA" id="ARBA00022598"/>
    </source>
</evidence>
<evidence type="ECO:0000256" key="2">
    <source>
        <dbReference type="ARBA" id="ARBA00022741"/>
    </source>
</evidence>
<accession>A0A1H3R3P4</accession>
<dbReference type="PANTHER" id="PTHR36510:SF1">
    <property type="entry name" value="GLUTAMATE--CYSTEINE LIGASE 2-RELATED"/>
    <property type="match status" value="1"/>
</dbReference>
<dbReference type="InterPro" id="IPR050141">
    <property type="entry name" value="GCL_type2/YbdK_subfam"/>
</dbReference>
<dbReference type="AlphaFoldDB" id="A0A1H3R3P4"/>
<dbReference type="OrthoDB" id="9803842at2"/>
<gene>
    <name evidence="6" type="ORF">SAMN05421684_3436</name>
</gene>
<evidence type="ECO:0000313" key="6">
    <source>
        <dbReference type="EMBL" id="SDZ20260.1"/>
    </source>
</evidence>